<dbReference type="CDD" id="cd03257">
    <property type="entry name" value="ABC_NikE_OppD_transporters"/>
    <property type="match status" value="1"/>
</dbReference>
<dbReference type="InterPro" id="IPR017871">
    <property type="entry name" value="ABC_transporter-like_CS"/>
</dbReference>
<evidence type="ECO:0000259" key="5">
    <source>
        <dbReference type="PROSITE" id="PS50893"/>
    </source>
</evidence>
<dbReference type="InterPro" id="IPR003593">
    <property type="entry name" value="AAA+_ATPase"/>
</dbReference>
<accession>A0A1H9KZK1</accession>
<evidence type="ECO:0000256" key="1">
    <source>
        <dbReference type="ARBA" id="ARBA00005417"/>
    </source>
</evidence>
<dbReference type="InterPro" id="IPR003439">
    <property type="entry name" value="ABC_transporter-like_ATP-bd"/>
</dbReference>
<dbReference type="OrthoDB" id="5357528at2"/>
<keyword evidence="3" id="KW-0547">Nucleotide-binding</keyword>
<keyword evidence="7" id="KW-1185">Reference proteome</keyword>
<dbReference type="Proteomes" id="UP000198504">
    <property type="component" value="Unassembled WGS sequence"/>
</dbReference>
<comment type="similarity">
    <text evidence="1">Belongs to the ABC transporter superfamily.</text>
</comment>
<dbReference type="NCBIfam" id="TIGR01727">
    <property type="entry name" value="oligo_HPY"/>
    <property type="match status" value="1"/>
</dbReference>
<protein>
    <submittedName>
        <fullName evidence="6">Peptide/nickel transport system ATP-binding protein/oligopeptide transport system ATP-binding protein</fullName>
    </submittedName>
</protein>
<evidence type="ECO:0000313" key="7">
    <source>
        <dbReference type="Proteomes" id="UP000198504"/>
    </source>
</evidence>
<dbReference type="PANTHER" id="PTHR43776:SF7">
    <property type="entry name" value="D,D-DIPEPTIDE TRANSPORT ATP-BINDING PROTEIN DDPF-RELATED"/>
    <property type="match status" value="1"/>
</dbReference>
<keyword evidence="4 6" id="KW-0067">ATP-binding</keyword>
<evidence type="ECO:0000256" key="4">
    <source>
        <dbReference type="ARBA" id="ARBA00022840"/>
    </source>
</evidence>
<dbReference type="GO" id="GO:0016887">
    <property type="term" value="F:ATP hydrolysis activity"/>
    <property type="evidence" value="ECO:0007669"/>
    <property type="project" value="InterPro"/>
</dbReference>
<dbReference type="SUPFAM" id="SSF52540">
    <property type="entry name" value="P-loop containing nucleoside triphosphate hydrolases"/>
    <property type="match status" value="1"/>
</dbReference>
<evidence type="ECO:0000256" key="2">
    <source>
        <dbReference type="ARBA" id="ARBA00022448"/>
    </source>
</evidence>
<proteinExistence type="inferred from homology"/>
<dbReference type="SMART" id="SM00382">
    <property type="entry name" value="AAA"/>
    <property type="match status" value="1"/>
</dbReference>
<dbReference type="PROSITE" id="PS50893">
    <property type="entry name" value="ABC_TRANSPORTER_2"/>
    <property type="match status" value="1"/>
</dbReference>
<dbReference type="InterPro" id="IPR027417">
    <property type="entry name" value="P-loop_NTPase"/>
</dbReference>
<keyword evidence="2" id="KW-0813">Transport</keyword>
<gene>
    <name evidence="6" type="ORF">SAMN05421756_10887</name>
</gene>
<dbReference type="InterPro" id="IPR050319">
    <property type="entry name" value="ABC_transp_ATP-bind"/>
</dbReference>
<dbReference type="AlphaFoldDB" id="A0A1H9KZK1"/>
<dbReference type="EMBL" id="FOFA01000008">
    <property type="protein sequence ID" value="SER04576.1"/>
    <property type="molecule type" value="Genomic_DNA"/>
</dbReference>
<evidence type="ECO:0000256" key="3">
    <source>
        <dbReference type="ARBA" id="ARBA00022741"/>
    </source>
</evidence>
<dbReference type="FunFam" id="3.40.50.300:FF:000016">
    <property type="entry name" value="Oligopeptide ABC transporter ATP-binding component"/>
    <property type="match status" value="1"/>
</dbReference>
<organism evidence="6 7">
    <name type="scientific">Microlunatus flavus</name>
    <dbReference type="NCBI Taxonomy" id="1036181"/>
    <lineage>
        <taxon>Bacteria</taxon>
        <taxon>Bacillati</taxon>
        <taxon>Actinomycetota</taxon>
        <taxon>Actinomycetes</taxon>
        <taxon>Propionibacteriales</taxon>
        <taxon>Propionibacteriaceae</taxon>
        <taxon>Microlunatus</taxon>
    </lineage>
</organism>
<dbReference type="Pfam" id="PF00005">
    <property type="entry name" value="ABC_tran"/>
    <property type="match status" value="1"/>
</dbReference>
<dbReference type="GO" id="GO:0005524">
    <property type="term" value="F:ATP binding"/>
    <property type="evidence" value="ECO:0007669"/>
    <property type="project" value="UniProtKB-KW"/>
</dbReference>
<name>A0A1H9KZK1_9ACTN</name>
<reference evidence="7" key="1">
    <citation type="submission" date="2016-10" db="EMBL/GenBank/DDBJ databases">
        <authorList>
            <person name="Varghese N."/>
            <person name="Submissions S."/>
        </authorList>
    </citation>
    <scope>NUCLEOTIDE SEQUENCE [LARGE SCALE GENOMIC DNA]</scope>
    <source>
        <strain evidence="7">CGMCC 4.6856</strain>
    </source>
</reference>
<dbReference type="PROSITE" id="PS00211">
    <property type="entry name" value="ABC_TRANSPORTER_1"/>
    <property type="match status" value="1"/>
</dbReference>
<dbReference type="Gene3D" id="3.40.50.300">
    <property type="entry name" value="P-loop containing nucleotide triphosphate hydrolases"/>
    <property type="match status" value="1"/>
</dbReference>
<dbReference type="Pfam" id="PF08352">
    <property type="entry name" value="oligo_HPY"/>
    <property type="match status" value="1"/>
</dbReference>
<dbReference type="RefSeq" id="WP_091183800.1">
    <property type="nucleotide sequence ID" value="NZ_FOFA01000008.1"/>
</dbReference>
<dbReference type="PANTHER" id="PTHR43776">
    <property type="entry name" value="TRANSPORT ATP-BINDING PROTEIN"/>
    <property type="match status" value="1"/>
</dbReference>
<dbReference type="GO" id="GO:0015833">
    <property type="term" value="P:peptide transport"/>
    <property type="evidence" value="ECO:0007669"/>
    <property type="project" value="InterPro"/>
</dbReference>
<evidence type="ECO:0000313" key="6">
    <source>
        <dbReference type="EMBL" id="SER04576.1"/>
    </source>
</evidence>
<dbReference type="InterPro" id="IPR013563">
    <property type="entry name" value="Oligopep_ABC_C"/>
</dbReference>
<dbReference type="GO" id="GO:0055085">
    <property type="term" value="P:transmembrane transport"/>
    <property type="evidence" value="ECO:0007669"/>
    <property type="project" value="UniProtKB-ARBA"/>
</dbReference>
<dbReference type="STRING" id="1036181.SAMN05421756_10887"/>
<sequence>MPEQPTSTAAAPGGEPALEARDVVKHFHPGRSLFPSRRQTLRAVDGISFTLERGQTLGIVGESGCGKSTLARMALGLETPTAGEIRLQGRELSSVSRYWRSSVIQLVMQDPYSSLNPRMTIYDIVAEAFVAHPELVQGARRRDLVVEMLSLVGLGAHHLNKFPHQLSGGQRQRVGIARALAPKPSIVVCDEPVSALDVSVQAQVINLLGSLQDELALSYLFISHDLSIVRHVSDRIAVIYLGRIVEEGPAEVVYNAPAHPYTQALLASIATTRLDADGAEVAKPARIRGELPDPLKPPSGCPFRSRCFKARDRCAAEVPLPQPVGPDGHLTRCHFPTVEDSSPTAAVA</sequence>
<feature type="domain" description="ABC transporter" evidence="5">
    <location>
        <begin position="18"/>
        <end position="266"/>
    </location>
</feature>